<dbReference type="InterPro" id="IPR029063">
    <property type="entry name" value="SAM-dependent_MTases_sf"/>
</dbReference>
<dbReference type="SUPFAM" id="SSF53335">
    <property type="entry name" value="S-adenosyl-L-methionine-dependent methyltransferases"/>
    <property type="match status" value="1"/>
</dbReference>
<keyword evidence="3" id="KW-1185">Reference proteome</keyword>
<dbReference type="Proteomes" id="UP000235786">
    <property type="component" value="Unassembled WGS sequence"/>
</dbReference>
<dbReference type="GO" id="GO:0008168">
    <property type="term" value="F:methyltransferase activity"/>
    <property type="evidence" value="ECO:0007669"/>
    <property type="project" value="UniProtKB-KW"/>
</dbReference>
<dbReference type="PANTHER" id="PTHR43591">
    <property type="entry name" value="METHYLTRANSFERASE"/>
    <property type="match status" value="1"/>
</dbReference>
<evidence type="ECO:0000313" key="3">
    <source>
        <dbReference type="Proteomes" id="UP000235786"/>
    </source>
</evidence>
<gene>
    <name evidence="2" type="ORF">L207DRAFT_485256</name>
</gene>
<dbReference type="STRING" id="1149755.A0A2J6RZ15"/>
<dbReference type="CDD" id="cd02440">
    <property type="entry name" value="AdoMet_MTases"/>
    <property type="match status" value="1"/>
</dbReference>
<dbReference type="EMBL" id="KZ613942">
    <property type="protein sequence ID" value="PMD43751.1"/>
    <property type="molecule type" value="Genomic_DNA"/>
</dbReference>
<feature type="compositionally biased region" description="Polar residues" evidence="1">
    <location>
        <begin position="25"/>
        <end position="40"/>
    </location>
</feature>
<dbReference type="Pfam" id="PF13489">
    <property type="entry name" value="Methyltransf_23"/>
    <property type="match status" value="1"/>
</dbReference>
<reference evidence="2 3" key="1">
    <citation type="submission" date="2016-04" db="EMBL/GenBank/DDBJ databases">
        <title>A degradative enzymes factory behind the ericoid mycorrhizal symbiosis.</title>
        <authorList>
            <consortium name="DOE Joint Genome Institute"/>
            <person name="Martino E."/>
            <person name="Morin E."/>
            <person name="Grelet G."/>
            <person name="Kuo A."/>
            <person name="Kohler A."/>
            <person name="Daghino S."/>
            <person name="Barry K."/>
            <person name="Choi C."/>
            <person name="Cichocki N."/>
            <person name="Clum A."/>
            <person name="Copeland A."/>
            <person name="Hainaut M."/>
            <person name="Haridas S."/>
            <person name="Labutti K."/>
            <person name="Lindquist E."/>
            <person name="Lipzen A."/>
            <person name="Khouja H.-R."/>
            <person name="Murat C."/>
            <person name="Ohm R."/>
            <person name="Olson A."/>
            <person name="Spatafora J."/>
            <person name="Veneault-Fourrey C."/>
            <person name="Henrissat B."/>
            <person name="Grigoriev I."/>
            <person name="Martin F."/>
            <person name="Perotto S."/>
        </authorList>
    </citation>
    <scope>NUCLEOTIDE SEQUENCE [LARGE SCALE GENOMIC DNA]</scope>
    <source>
        <strain evidence="2 3">F</strain>
    </source>
</reference>
<evidence type="ECO:0000313" key="2">
    <source>
        <dbReference type="EMBL" id="PMD43751.1"/>
    </source>
</evidence>
<dbReference type="OrthoDB" id="2013972at2759"/>
<feature type="region of interest" description="Disordered" evidence="1">
    <location>
        <begin position="1"/>
        <end position="40"/>
    </location>
</feature>
<name>A0A2J6RZ15_HYAVF</name>
<protein>
    <submittedName>
        <fullName evidence="2">S-adenosyl-L-methionine-dependent methyltransferase</fullName>
    </submittedName>
</protein>
<sequence length="386" mass="43078">MDSPAPNAAEPSDNVHATHDYPSGGDQSQPSTPAGLTSSSSDTLHLINLTVSFPEFYTRLTKSQQVDSDLSDNDSAIGDPSIYSSTTSARASVFNFVEENGRTYHRFRAGKYDLPNDEREQDRLDLQHQLFLLTLSGELHLAPIKDLPGGLHNVLDFGTGTGIWAIEFANLFPSANVLGTDLSPIQPQFVPPNCHFEVDDAEDSWEFSQKFDYIHGRAMATCFKSHFKVIRSAFGAVRPGGYLELQEFMLPFVSIDDSIKGTSLERWGDLIVKGSHALGKDWTRAPKYKAYMKEAGFEDVVEHRYQWPVGTWARGQRMKLLGMWCREDYLSALQAVTLAVLTRGLGMSVEDIELLLVGVRDDIKSNRVHIYVPIYVVYGRKPTLPV</sequence>
<keyword evidence="2" id="KW-0489">Methyltransferase</keyword>
<dbReference type="GO" id="GO:0032259">
    <property type="term" value="P:methylation"/>
    <property type="evidence" value="ECO:0007669"/>
    <property type="project" value="UniProtKB-KW"/>
</dbReference>
<dbReference type="AlphaFoldDB" id="A0A2J6RZ15"/>
<proteinExistence type="predicted"/>
<organism evidence="2 3">
    <name type="scientific">Hyaloscypha variabilis (strain UAMH 11265 / GT02V1 / F)</name>
    <name type="common">Meliniomyces variabilis</name>
    <dbReference type="NCBI Taxonomy" id="1149755"/>
    <lineage>
        <taxon>Eukaryota</taxon>
        <taxon>Fungi</taxon>
        <taxon>Dikarya</taxon>
        <taxon>Ascomycota</taxon>
        <taxon>Pezizomycotina</taxon>
        <taxon>Leotiomycetes</taxon>
        <taxon>Helotiales</taxon>
        <taxon>Hyaloscyphaceae</taxon>
        <taxon>Hyaloscypha</taxon>
        <taxon>Hyaloscypha variabilis</taxon>
    </lineage>
</organism>
<accession>A0A2J6RZ15</accession>
<dbReference type="PANTHER" id="PTHR43591:SF102">
    <property type="entry name" value="S-ADENOSYL-L-METHIONINE-DEPENDENT METHYLTRANSFERASE"/>
    <property type="match status" value="1"/>
</dbReference>
<evidence type="ECO:0000256" key="1">
    <source>
        <dbReference type="SAM" id="MobiDB-lite"/>
    </source>
</evidence>
<keyword evidence="2" id="KW-0808">Transferase</keyword>
<dbReference type="Gene3D" id="3.40.50.150">
    <property type="entry name" value="Vaccinia Virus protein VP39"/>
    <property type="match status" value="1"/>
</dbReference>